<dbReference type="OrthoDB" id="9809851at2"/>
<dbReference type="Pfam" id="PF00005">
    <property type="entry name" value="ABC_tran"/>
    <property type="match status" value="1"/>
</dbReference>
<keyword evidence="2" id="KW-0963">Cytoplasm</keyword>
<evidence type="ECO:0000313" key="16">
    <source>
        <dbReference type="Proteomes" id="UP000283633"/>
    </source>
</evidence>
<dbReference type="GO" id="GO:0006281">
    <property type="term" value="P:DNA repair"/>
    <property type="evidence" value="ECO:0007669"/>
    <property type="project" value="UniProtKB-KW"/>
</dbReference>
<proteinExistence type="inferred from homology"/>
<dbReference type="RefSeq" id="WP_125073298.1">
    <property type="nucleotide sequence ID" value="NZ_QWZQ01000061.1"/>
</dbReference>
<evidence type="ECO:0000256" key="9">
    <source>
        <dbReference type="ARBA" id="ARBA00023125"/>
    </source>
</evidence>
<keyword evidence="6" id="KW-0228">DNA excision</keyword>
<dbReference type="AlphaFoldDB" id="A0A3R8QPC7"/>
<dbReference type="GO" id="GO:0003677">
    <property type="term" value="F:DNA binding"/>
    <property type="evidence" value="ECO:0007669"/>
    <property type="project" value="UniProtKB-KW"/>
</dbReference>
<dbReference type="Gene3D" id="1.20.1580.10">
    <property type="entry name" value="ABC transporter ATPase like domain"/>
    <property type="match status" value="2"/>
</dbReference>
<dbReference type="InterPro" id="IPR003439">
    <property type="entry name" value="ABC_transporter-like_ATP-bd"/>
</dbReference>
<dbReference type="EMBL" id="QWZQ01000061">
    <property type="protein sequence ID" value="RRK09380.1"/>
    <property type="molecule type" value="Genomic_DNA"/>
</dbReference>
<keyword evidence="16" id="KW-1185">Reference proteome</keyword>
<dbReference type="GO" id="GO:0005737">
    <property type="term" value="C:cytoplasm"/>
    <property type="evidence" value="ECO:0007669"/>
    <property type="project" value="UniProtKB-SubCell"/>
</dbReference>
<dbReference type="InterPro" id="IPR003593">
    <property type="entry name" value="AAA+_ATPase"/>
</dbReference>
<gene>
    <name evidence="15" type="ORF">D1831_13055</name>
</gene>
<evidence type="ECO:0000256" key="8">
    <source>
        <dbReference type="ARBA" id="ARBA00022881"/>
    </source>
</evidence>
<evidence type="ECO:0000256" key="3">
    <source>
        <dbReference type="ARBA" id="ARBA00022737"/>
    </source>
</evidence>
<evidence type="ECO:0000256" key="4">
    <source>
        <dbReference type="ARBA" id="ARBA00022741"/>
    </source>
</evidence>
<comment type="subcellular location">
    <subcellularLocation>
        <location evidence="1">Cytoplasm</location>
    </subcellularLocation>
</comment>
<sequence length="755" mass="82673">MQTEFTHGFIDVQDAQQNNLKHVNLKVPKYATTVFVGLSGSGKSSLVFDTIAAASRRELNETFPSFTQQYLPKYGQPHVAAIDHLPVAIVIAQQRLGKNARSTLATYTGIYSLLRLLFSRVGQPFIGYSDTFSFNLPQGMCPTCQGLGYVDDIDESQLIDPEKSLNQGAITFVSFSPDTWRWRRYATSGLFDDDKPIKDYTAAEYDLLMHAPQQKLAHPGEGFPRTALYEGVVPRIRRSIIGKKEAQHHRDAIAAIVTRKPCPACHGTRLKPEVLTNRINGKNIAEVSAMDLKHVLSFLNAIDAPLATDVVRELTTKIQSLVDIGLDYLTLDRGTSSLSGGEAQRIKIAKYLTSALVDMVYILDEPSVGLHPHDIQLIKRALTKLKDKGNTILIVEHNPAMFSFADYVVEMGPQAGRAGGQVTFTGTYPELLRSDTLTGNWLRKPHHWRQERSASGQLALKNVRDNNLKDVSVAIPLGVMTVISGVAGSGKSSLVTALKRQLTGDYIDLAQTPVGINIRSTPATYLGILDHVRQLFGKANGVATSWFSYNGKGACPRCKGKGVTITNMAFMDPVVQTCELCHGQRYNATALGYRYHGKTIADVLQLSVTAAREFFAETPKVATQLNDLDRVGLGYLTLAQPLTTLSGGELQRLKLAVELGKRGTVYLLDEPTAGLHLQDTERLLKLFDQLVTAGNSLIIIEHNLAVISQADWLIDVGPDAGQYGGQIMYSGTPRNAVQVATSRTGAALKDWINAE</sequence>
<dbReference type="PANTHER" id="PTHR43152">
    <property type="entry name" value="UVRABC SYSTEM PROTEIN A"/>
    <property type="match status" value="1"/>
</dbReference>
<evidence type="ECO:0000256" key="5">
    <source>
        <dbReference type="ARBA" id="ARBA00022763"/>
    </source>
</evidence>
<evidence type="ECO:0000313" key="15">
    <source>
        <dbReference type="EMBL" id="RRK09380.1"/>
    </source>
</evidence>
<feature type="domain" description="ABC transporter" evidence="14">
    <location>
        <begin position="442"/>
        <end position="749"/>
    </location>
</feature>
<evidence type="ECO:0000256" key="7">
    <source>
        <dbReference type="ARBA" id="ARBA00022840"/>
    </source>
</evidence>
<evidence type="ECO:0000256" key="13">
    <source>
        <dbReference type="ARBA" id="ARBA00042156"/>
    </source>
</evidence>
<dbReference type="GO" id="GO:0005524">
    <property type="term" value="F:ATP binding"/>
    <property type="evidence" value="ECO:0007669"/>
    <property type="project" value="UniProtKB-KW"/>
</dbReference>
<evidence type="ECO:0000256" key="11">
    <source>
        <dbReference type="ARBA" id="ARBA00038000"/>
    </source>
</evidence>
<dbReference type="Gene3D" id="1.10.8.280">
    <property type="entry name" value="ABC transporter ATPase domain-like"/>
    <property type="match status" value="1"/>
</dbReference>
<keyword evidence="5" id="KW-0227">DNA damage</keyword>
<dbReference type="InterPro" id="IPR027417">
    <property type="entry name" value="P-loop_NTPase"/>
</dbReference>
<evidence type="ECO:0000256" key="2">
    <source>
        <dbReference type="ARBA" id="ARBA00022490"/>
    </source>
</evidence>
<keyword evidence="10" id="KW-0234">DNA repair</keyword>
<keyword evidence="3" id="KW-0677">Repeat</keyword>
<name>A0A3R8QPC7_9LACO</name>
<keyword evidence="9" id="KW-0238">DNA-binding</keyword>
<dbReference type="Gene3D" id="3.40.50.300">
    <property type="entry name" value="P-loop containing nucleotide triphosphate hydrolases"/>
    <property type="match status" value="3"/>
</dbReference>
<protein>
    <recommendedName>
        <fullName evidence="12">UvrABC system protein A</fullName>
    </recommendedName>
    <alternativeName>
        <fullName evidence="13">Excinuclease ABC subunit A</fullName>
    </alternativeName>
</protein>
<dbReference type="PANTHER" id="PTHR43152:SF3">
    <property type="entry name" value="UVRABC SYSTEM PROTEIN A"/>
    <property type="match status" value="1"/>
</dbReference>
<dbReference type="SUPFAM" id="SSF52540">
    <property type="entry name" value="P-loop containing nucleoside triphosphate hydrolases"/>
    <property type="match status" value="2"/>
</dbReference>
<reference evidence="15 16" key="1">
    <citation type="submission" date="2018-08" db="EMBL/GenBank/DDBJ databases">
        <title>Genome Lactobacillus garii FI11369.</title>
        <authorList>
            <person name="Diaz M."/>
            <person name="Narbad A."/>
        </authorList>
    </citation>
    <scope>NUCLEOTIDE SEQUENCE [LARGE SCALE GENOMIC DNA]</scope>
    <source>
        <strain evidence="15 16">FI11369</strain>
    </source>
</reference>
<evidence type="ECO:0000256" key="6">
    <source>
        <dbReference type="ARBA" id="ARBA00022769"/>
    </source>
</evidence>
<feature type="domain" description="ABC transporter" evidence="14">
    <location>
        <begin position="1"/>
        <end position="438"/>
    </location>
</feature>
<evidence type="ECO:0000256" key="1">
    <source>
        <dbReference type="ARBA" id="ARBA00004496"/>
    </source>
</evidence>
<dbReference type="InterPro" id="IPR017871">
    <property type="entry name" value="ABC_transporter-like_CS"/>
</dbReference>
<dbReference type="Proteomes" id="UP000283633">
    <property type="component" value="Unassembled WGS sequence"/>
</dbReference>
<organism evidence="15 16">
    <name type="scientific">Lactiplantibacillus garii</name>
    <dbReference type="NCBI Taxonomy" id="2306423"/>
    <lineage>
        <taxon>Bacteria</taxon>
        <taxon>Bacillati</taxon>
        <taxon>Bacillota</taxon>
        <taxon>Bacilli</taxon>
        <taxon>Lactobacillales</taxon>
        <taxon>Lactobacillaceae</taxon>
        <taxon>Lactiplantibacillus</taxon>
    </lineage>
</organism>
<keyword evidence="7" id="KW-0067">ATP-binding</keyword>
<comment type="caution">
    <text evidence="15">The sequence shown here is derived from an EMBL/GenBank/DDBJ whole genome shotgun (WGS) entry which is preliminary data.</text>
</comment>
<evidence type="ECO:0000256" key="12">
    <source>
        <dbReference type="ARBA" id="ARBA00039316"/>
    </source>
</evidence>
<keyword evidence="4" id="KW-0547">Nucleotide-binding</keyword>
<keyword evidence="8" id="KW-0267">Excision nuclease</keyword>
<dbReference type="GO" id="GO:0004518">
    <property type="term" value="F:nuclease activity"/>
    <property type="evidence" value="ECO:0007669"/>
    <property type="project" value="UniProtKB-KW"/>
</dbReference>
<evidence type="ECO:0000259" key="14">
    <source>
        <dbReference type="PROSITE" id="PS50893"/>
    </source>
</evidence>
<dbReference type="GO" id="GO:0016887">
    <property type="term" value="F:ATP hydrolysis activity"/>
    <property type="evidence" value="ECO:0007669"/>
    <property type="project" value="InterPro"/>
</dbReference>
<comment type="similarity">
    <text evidence="11">Belongs to the ABC transporter superfamily. UvrA family.</text>
</comment>
<dbReference type="SMART" id="SM00382">
    <property type="entry name" value="AAA"/>
    <property type="match status" value="2"/>
</dbReference>
<accession>A0A3R8QPC7</accession>
<dbReference type="PROSITE" id="PS50893">
    <property type="entry name" value="ABC_TRANSPORTER_2"/>
    <property type="match status" value="2"/>
</dbReference>
<dbReference type="PROSITE" id="PS00211">
    <property type="entry name" value="ABC_TRANSPORTER_1"/>
    <property type="match status" value="2"/>
</dbReference>
<evidence type="ECO:0000256" key="10">
    <source>
        <dbReference type="ARBA" id="ARBA00023204"/>
    </source>
</evidence>